<proteinExistence type="predicted"/>
<sequence>MLLGANAGAVGGEDAAKRPSRPSPTSTPIANEEKAIVQEFLSLVEKSQQFFSGLRDLPAYGREWQTYFTKTFEVFTKLWRFQQEKRKVLENKENYGLKRWEVGDIASKIGQLYYHYYLRTSETNYLQESFVFYNAIRSRLYFKDISKAKSVILVVKKLRYFARFIMVCLLLDKTSVVEELLSELSDSIAEYEKEFDGSDAPEWKQVVGEIRDFLKEKDPMSVDDEKLVEKWMLGKRGIPLEDKHNYLIPRPASAGDAEKEKGAGEKEKVVETQFYLSEAIVVGHRDNQLKFSEITLDMYRFMLTVEREVGGDQVAAGAPVERAQPRKHLLYKPSVSSILVGLASLVRDIGVDGVRQGAILCYLSADEADSAPSEDDPAKSKPWSSIGAVRMSKSQEPLPILYPEDLLPFTRRPFLCIVDTDNARAFARMTPVFSAPVLFLLSGRQPASDSLPSRDAKGSLLTHFLHSPIAAMCQLAGISSVGGKDMATCIERLKRLVQDIDEAVSQMDIPPAFSLFWKRDMFARLILSRFLMYCGAMQMFEGAKNLKNFELPSTHPSLPPSIYTDGGVFKCVSQVTTLLNVSEKFAMRE</sequence>
<dbReference type="InterPro" id="IPR022709">
    <property type="entry name" value="SCAI"/>
</dbReference>
<dbReference type="EMBL" id="HBIB01023549">
    <property type="protein sequence ID" value="CAE0253221.1"/>
    <property type="molecule type" value="Transcribed_RNA"/>
</dbReference>
<name>A0A7S3DDY2_9EUKA</name>
<dbReference type="GO" id="GO:0006351">
    <property type="term" value="P:DNA-templated transcription"/>
    <property type="evidence" value="ECO:0007669"/>
    <property type="project" value="InterPro"/>
</dbReference>
<protein>
    <recommendedName>
        <fullName evidence="3">Protein SCAI</fullName>
    </recommendedName>
</protein>
<accession>A0A7S3DDY2</accession>
<reference evidence="2" key="1">
    <citation type="submission" date="2021-01" db="EMBL/GenBank/DDBJ databases">
        <authorList>
            <person name="Corre E."/>
            <person name="Pelletier E."/>
            <person name="Niang G."/>
            <person name="Scheremetjew M."/>
            <person name="Finn R."/>
            <person name="Kale V."/>
            <person name="Holt S."/>
            <person name="Cochrane G."/>
            <person name="Meng A."/>
            <person name="Brown T."/>
            <person name="Cohen L."/>
        </authorList>
    </citation>
    <scope>NUCLEOTIDE SEQUENCE</scope>
    <source>
        <strain evidence="2">NIES-2562</strain>
    </source>
</reference>
<feature type="region of interest" description="Disordered" evidence="1">
    <location>
        <begin position="1"/>
        <end position="29"/>
    </location>
</feature>
<organism evidence="2">
    <name type="scientific">Palpitomonas bilix</name>
    <dbReference type="NCBI Taxonomy" id="652834"/>
    <lineage>
        <taxon>Eukaryota</taxon>
        <taxon>Eukaryota incertae sedis</taxon>
    </lineage>
</organism>
<dbReference type="AlphaFoldDB" id="A0A7S3DDY2"/>
<gene>
    <name evidence="2" type="ORF">PBIL07802_LOCUS15455</name>
</gene>
<evidence type="ECO:0000313" key="2">
    <source>
        <dbReference type="EMBL" id="CAE0253221.1"/>
    </source>
</evidence>
<dbReference type="Pfam" id="PF12070">
    <property type="entry name" value="SCAI"/>
    <property type="match status" value="1"/>
</dbReference>
<dbReference type="PANTHER" id="PTHR21243">
    <property type="entry name" value="PROTEIN SCAI"/>
    <property type="match status" value="1"/>
</dbReference>
<evidence type="ECO:0000256" key="1">
    <source>
        <dbReference type="SAM" id="MobiDB-lite"/>
    </source>
</evidence>
<dbReference type="GO" id="GO:0003714">
    <property type="term" value="F:transcription corepressor activity"/>
    <property type="evidence" value="ECO:0007669"/>
    <property type="project" value="InterPro"/>
</dbReference>
<evidence type="ECO:0008006" key="3">
    <source>
        <dbReference type="Google" id="ProtNLM"/>
    </source>
</evidence>